<evidence type="ECO:0000313" key="2">
    <source>
        <dbReference type="EMBL" id="CAD7435408.1"/>
    </source>
</evidence>
<reference evidence="2" key="1">
    <citation type="submission" date="2020-11" db="EMBL/GenBank/DDBJ databases">
        <authorList>
            <person name="Tran Van P."/>
        </authorList>
    </citation>
    <scope>NUCLEOTIDE SEQUENCE</scope>
</reference>
<accession>A0A7R9ELY8</accession>
<organism evidence="2">
    <name type="scientific">Timema monikensis</name>
    <dbReference type="NCBI Taxonomy" id="170555"/>
    <lineage>
        <taxon>Eukaryota</taxon>
        <taxon>Metazoa</taxon>
        <taxon>Ecdysozoa</taxon>
        <taxon>Arthropoda</taxon>
        <taxon>Hexapoda</taxon>
        <taxon>Insecta</taxon>
        <taxon>Pterygota</taxon>
        <taxon>Neoptera</taxon>
        <taxon>Polyneoptera</taxon>
        <taxon>Phasmatodea</taxon>
        <taxon>Timematodea</taxon>
        <taxon>Timematoidea</taxon>
        <taxon>Timematidae</taxon>
        <taxon>Timema</taxon>
    </lineage>
</organism>
<gene>
    <name evidence="2" type="ORF">TMSB3V08_LOCUS12054</name>
</gene>
<protein>
    <submittedName>
        <fullName evidence="2">Uncharacterized protein</fullName>
    </submittedName>
</protein>
<evidence type="ECO:0000256" key="1">
    <source>
        <dbReference type="SAM" id="MobiDB-lite"/>
    </source>
</evidence>
<dbReference type="EMBL" id="OB800015">
    <property type="protein sequence ID" value="CAD7435408.1"/>
    <property type="molecule type" value="Genomic_DNA"/>
</dbReference>
<dbReference type="AlphaFoldDB" id="A0A7R9ELY8"/>
<feature type="region of interest" description="Disordered" evidence="1">
    <location>
        <begin position="19"/>
        <end position="41"/>
    </location>
</feature>
<name>A0A7R9ELY8_9NEOP</name>
<sequence>MDEELVRLNLEEVKPQLRGGREKRGLKLKTTSSSPDRDSNLDLPVLCSLARHETSVLADYLTEAGIY</sequence>
<proteinExistence type="predicted"/>